<protein>
    <submittedName>
        <fullName evidence="2">ORF6N domain-containing protein</fullName>
    </submittedName>
</protein>
<dbReference type="AlphaFoldDB" id="A0A8G2BX76"/>
<keyword evidence="3" id="KW-1185">Reference proteome</keyword>
<comment type="caution">
    <text evidence="2">The sequence shown here is derived from an EMBL/GenBank/DDBJ whole genome shotgun (WGS) entry which is preliminary data.</text>
</comment>
<dbReference type="Proteomes" id="UP000236725">
    <property type="component" value="Unassembled WGS sequence"/>
</dbReference>
<feature type="domain" description="KilA-N DNA-binding" evidence="1">
    <location>
        <begin position="14"/>
        <end position="97"/>
    </location>
</feature>
<reference evidence="2 3" key="1">
    <citation type="submission" date="2016-10" db="EMBL/GenBank/DDBJ databases">
        <authorList>
            <person name="Varghese N."/>
            <person name="Submissions S."/>
        </authorList>
    </citation>
    <scope>NUCLEOTIDE SEQUENCE [LARGE SCALE GENOMIC DNA]</scope>
    <source>
        <strain evidence="2 3">DSM 29073</strain>
    </source>
</reference>
<dbReference type="EMBL" id="FNVS01000011">
    <property type="protein sequence ID" value="SEF99083.1"/>
    <property type="molecule type" value="Genomic_DNA"/>
</dbReference>
<gene>
    <name evidence="2" type="ORF">SAMN05444001_11164</name>
</gene>
<dbReference type="Pfam" id="PF10543">
    <property type="entry name" value="ORF6N"/>
    <property type="match status" value="1"/>
</dbReference>
<sequence>MKKEIVKFQEVEDRIIIVRDQRVLLDSDVAYLYGVETKRINEAVKNNPYKFPSGYVIGLNNKELMSLRSKFPTANWAKIKTVPKAFTEKGLYMLATILESERATQTTIAIVEMFAKLKELSHTVSALSEANGQEQKSLMQKSGELIADLLDDEQKVTDSETTIWENE</sequence>
<proteinExistence type="predicted"/>
<dbReference type="InterPro" id="IPR018873">
    <property type="entry name" value="KilA-N_DNA-bd_domain"/>
</dbReference>
<accession>A0A8G2BX76</accession>
<evidence type="ECO:0000313" key="3">
    <source>
        <dbReference type="Proteomes" id="UP000236725"/>
    </source>
</evidence>
<organism evidence="2 3">
    <name type="scientific">Parabacteroides chinchillae</name>
    <dbReference type="NCBI Taxonomy" id="871327"/>
    <lineage>
        <taxon>Bacteria</taxon>
        <taxon>Pseudomonadati</taxon>
        <taxon>Bacteroidota</taxon>
        <taxon>Bacteroidia</taxon>
        <taxon>Bacteroidales</taxon>
        <taxon>Tannerellaceae</taxon>
        <taxon>Parabacteroides</taxon>
    </lineage>
</organism>
<dbReference type="RefSeq" id="WP_103983645.1">
    <property type="nucleotide sequence ID" value="NZ_FNVS01000011.1"/>
</dbReference>
<evidence type="ECO:0000313" key="2">
    <source>
        <dbReference type="EMBL" id="SEF99083.1"/>
    </source>
</evidence>
<evidence type="ECO:0000259" key="1">
    <source>
        <dbReference type="Pfam" id="PF10543"/>
    </source>
</evidence>
<name>A0A8G2BX76_9BACT</name>